<keyword evidence="9" id="KW-0131">Cell cycle</keyword>
<dbReference type="GO" id="GO:0005739">
    <property type="term" value="C:mitochondrion"/>
    <property type="evidence" value="ECO:0007669"/>
    <property type="project" value="UniProtKB-SubCell"/>
</dbReference>
<keyword evidence="17" id="KW-1185">Reference proteome</keyword>
<keyword evidence="4" id="KW-0689">Ribosomal protein</keyword>
<comment type="similarity">
    <text evidence="3">Belongs to the mitochondrion-specific ribosomal protein mL64 family.</text>
</comment>
<dbReference type="EMBL" id="JACVVK020000240">
    <property type="protein sequence ID" value="KAK7482660.1"/>
    <property type="molecule type" value="Genomic_DNA"/>
</dbReference>
<evidence type="ECO:0000256" key="5">
    <source>
        <dbReference type="ARBA" id="ARBA00023054"/>
    </source>
</evidence>
<feature type="non-terminal residue" evidence="16">
    <location>
        <position position="202"/>
    </location>
</feature>
<gene>
    <name evidence="16" type="ORF">BaRGS_00026069</name>
</gene>
<protein>
    <recommendedName>
        <fullName evidence="11">Large ribosomal subunit protein mL64</fullName>
    </recommendedName>
    <alternativeName>
        <fullName evidence="10">39S ribosomal protein L59, mitochondrial</fullName>
    </alternativeName>
    <alternativeName>
        <fullName evidence="12">Growth arrest and DNA damage-inducible proteins-interacting protein 1</fullName>
    </alternativeName>
</protein>
<reference evidence="16 17" key="1">
    <citation type="journal article" date="2023" name="Sci. Data">
        <title>Genome assembly of the Korean intertidal mud-creeper Batillaria attramentaria.</title>
        <authorList>
            <person name="Patra A.K."/>
            <person name="Ho P.T."/>
            <person name="Jun S."/>
            <person name="Lee S.J."/>
            <person name="Kim Y."/>
            <person name="Won Y.J."/>
        </authorList>
    </citation>
    <scope>NUCLEOTIDE SEQUENCE [LARGE SCALE GENOMIC DNA]</scope>
    <source>
        <strain evidence="16">Wonlab-2016</strain>
    </source>
</reference>
<proteinExistence type="inferred from homology"/>
<evidence type="ECO:0000256" key="3">
    <source>
        <dbReference type="ARBA" id="ARBA00005421"/>
    </source>
</evidence>
<evidence type="ECO:0000256" key="14">
    <source>
        <dbReference type="SAM" id="Coils"/>
    </source>
</evidence>
<evidence type="ECO:0000256" key="15">
    <source>
        <dbReference type="SAM" id="MobiDB-lite"/>
    </source>
</evidence>
<dbReference type="Pfam" id="PF10147">
    <property type="entry name" value="CR6_interact"/>
    <property type="match status" value="1"/>
</dbReference>
<evidence type="ECO:0000256" key="12">
    <source>
        <dbReference type="ARBA" id="ARBA00035485"/>
    </source>
</evidence>
<dbReference type="GO" id="GO:0005634">
    <property type="term" value="C:nucleus"/>
    <property type="evidence" value="ECO:0007669"/>
    <property type="project" value="UniProtKB-SubCell"/>
</dbReference>
<evidence type="ECO:0000313" key="16">
    <source>
        <dbReference type="EMBL" id="KAK7482660.1"/>
    </source>
</evidence>
<dbReference type="GO" id="GO:1990904">
    <property type="term" value="C:ribonucleoprotein complex"/>
    <property type="evidence" value="ECO:0007669"/>
    <property type="project" value="UniProtKB-KW"/>
</dbReference>
<keyword evidence="8" id="KW-0687">Ribonucleoprotein</keyword>
<comment type="subcellular location">
    <subcellularLocation>
        <location evidence="2">Mitochondrion</location>
    </subcellularLocation>
    <subcellularLocation>
        <location evidence="1">Nucleus</location>
    </subcellularLocation>
</comment>
<evidence type="ECO:0000256" key="7">
    <source>
        <dbReference type="ARBA" id="ARBA00023242"/>
    </source>
</evidence>
<feature type="region of interest" description="Disordered" evidence="15">
    <location>
        <begin position="1"/>
        <end position="34"/>
    </location>
</feature>
<accession>A0ABD0K5J4</accession>
<dbReference type="PANTHER" id="PTHR31761:SF1">
    <property type="entry name" value="LARGE RIBOSOMAL SUBUNIT PROTEIN ML64"/>
    <property type="match status" value="1"/>
</dbReference>
<evidence type="ECO:0000256" key="2">
    <source>
        <dbReference type="ARBA" id="ARBA00004173"/>
    </source>
</evidence>
<name>A0ABD0K5J4_9CAEN</name>
<keyword evidence="7" id="KW-0539">Nucleus</keyword>
<evidence type="ECO:0000256" key="13">
    <source>
        <dbReference type="ARBA" id="ARBA00060144"/>
    </source>
</evidence>
<sequence>MLVANQGTIPCRKSTKTGRETQLAEAENKEDEASFGAFDEAEEESMQEEALRDISGLTAAQKRRLHGQVPEIRNEYQQTVRYQSKLYGKFGTESGVDPRLMWPTKQKAVELTELRREWEPTLEERMATLQMQKEDEARKLQEREEQVVRNMAKMDQWIAEYRQKLAKKGDEAKAKEEKKRKLLEEAREFFGYYVDLRDAKFQ</sequence>
<evidence type="ECO:0000256" key="10">
    <source>
        <dbReference type="ARBA" id="ARBA00030700"/>
    </source>
</evidence>
<dbReference type="InterPro" id="IPR018472">
    <property type="entry name" value="Ribosomal_mL64"/>
</dbReference>
<comment type="function">
    <text evidence="13">Acts as a negative regulator of G1 to S cell cycle phase progression by inhibiting cyclin-dependent kinases. Inhibitory effects are additive with GADD45 proteins but also occur in the absence of GADD45 proteins. Acts as a repressor of the orphan nuclear receptor NR4A1 by inhibiting AB domain-mediated transcriptional activity. May be involved in the hormone-mediated regulation of NR4A1 transcriptional activity. May play a role in mitochondrial protein synthesis.</text>
</comment>
<keyword evidence="6" id="KW-0496">Mitochondrion</keyword>
<dbReference type="GO" id="GO:0005840">
    <property type="term" value="C:ribosome"/>
    <property type="evidence" value="ECO:0007669"/>
    <property type="project" value="UniProtKB-KW"/>
</dbReference>
<evidence type="ECO:0000256" key="11">
    <source>
        <dbReference type="ARBA" id="ARBA00035184"/>
    </source>
</evidence>
<evidence type="ECO:0000313" key="17">
    <source>
        <dbReference type="Proteomes" id="UP001519460"/>
    </source>
</evidence>
<keyword evidence="5 14" id="KW-0175">Coiled coil</keyword>
<evidence type="ECO:0000256" key="8">
    <source>
        <dbReference type="ARBA" id="ARBA00023274"/>
    </source>
</evidence>
<organism evidence="16 17">
    <name type="scientific">Batillaria attramentaria</name>
    <dbReference type="NCBI Taxonomy" id="370345"/>
    <lineage>
        <taxon>Eukaryota</taxon>
        <taxon>Metazoa</taxon>
        <taxon>Spiralia</taxon>
        <taxon>Lophotrochozoa</taxon>
        <taxon>Mollusca</taxon>
        <taxon>Gastropoda</taxon>
        <taxon>Caenogastropoda</taxon>
        <taxon>Sorbeoconcha</taxon>
        <taxon>Cerithioidea</taxon>
        <taxon>Batillariidae</taxon>
        <taxon>Batillaria</taxon>
    </lineage>
</organism>
<comment type="caution">
    <text evidence="16">The sequence shown here is derived from an EMBL/GenBank/DDBJ whole genome shotgun (WGS) entry which is preliminary data.</text>
</comment>
<evidence type="ECO:0000256" key="1">
    <source>
        <dbReference type="ARBA" id="ARBA00004123"/>
    </source>
</evidence>
<dbReference type="Gene3D" id="6.10.280.120">
    <property type="entry name" value="Growth arrest and DNA-damage-inducible proteins-interacting protein 1"/>
    <property type="match status" value="1"/>
</dbReference>
<dbReference type="PANTHER" id="PTHR31761">
    <property type="entry name" value="GROWTH ARREST AND DNA DAMAGE-INDUCIBLE PROTEINS-INTERACTING PROTEIN 1 GADD45GIP1"/>
    <property type="match status" value="1"/>
</dbReference>
<dbReference type="InterPro" id="IPR043035">
    <property type="entry name" value="Ribosomal_mL64_sf"/>
</dbReference>
<feature type="coiled-coil region" evidence="14">
    <location>
        <begin position="126"/>
        <end position="185"/>
    </location>
</feature>
<dbReference type="Proteomes" id="UP001519460">
    <property type="component" value="Unassembled WGS sequence"/>
</dbReference>
<evidence type="ECO:0000256" key="6">
    <source>
        <dbReference type="ARBA" id="ARBA00023128"/>
    </source>
</evidence>
<evidence type="ECO:0000256" key="4">
    <source>
        <dbReference type="ARBA" id="ARBA00022980"/>
    </source>
</evidence>
<evidence type="ECO:0000256" key="9">
    <source>
        <dbReference type="ARBA" id="ARBA00023306"/>
    </source>
</evidence>
<dbReference type="AlphaFoldDB" id="A0ABD0K5J4"/>